<dbReference type="Proteomes" id="UP000824469">
    <property type="component" value="Unassembled WGS sequence"/>
</dbReference>
<dbReference type="EMBL" id="JAHRHJ020000004">
    <property type="protein sequence ID" value="KAH9320381.1"/>
    <property type="molecule type" value="Genomic_DNA"/>
</dbReference>
<keyword evidence="3" id="KW-1185">Reference proteome</keyword>
<feature type="region of interest" description="Disordered" evidence="1">
    <location>
        <begin position="1"/>
        <end position="48"/>
    </location>
</feature>
<evidence type="ECO:0000313" key="2">
    <source>
        <dbReference type="EMBL" id="KAH9320381.1"/>
    </source>
</evidence>
<gene>
    <name evidence="2" type="ORF">KI387_043977</name>
</gene>
<feature type="compositionally biased region" description="Polar residues" evidence="1">
    <location>
        <begin position="1"/>
        <end position="10"/>
    </location>
</feature>
<feature type="compositionally biased region" description="Basic and acidic residues" evidence="1">
    <location>
        <begin position="17"/>
        <end position="32"/>
    </location>
</feature>
<sequence>MPTLTQTHQGSTGGDQGFDRGEGCPDCGERHRSPGARYSDPAEGPLLSHREALRAKYGRQVPHQSLAHRVRP</sequence>
<feature type="region of interest" description="Disordered" evidence="1">
    <location>
        <begin position="53"/>
        <end position="72"/>
    </location>
</feature>
<reference evidence="2 3" key="1">
    <citation type="journal article" date="2021" name="Nat. Plants">
        <title>The Taxus genome provides insights into paclitaxel biosynthesis.</title>
        <authorList>
            <person name="Xiong X."/>
            <person name="Gou J."/>
            <person name="Liao Q."/>
            <person name="Li Y."/>
            <person name="Zhou Q."/>
            <person name="Bi G."/>
            <person name="Li C."/>
            <person name="Du R."/>
            <person name="Wang X."/>
            <person name="Sun T."/>
            <person name="Guo L."/>
            <person name="Liang H."/>
            <person name="Lu P."/>
            <person name="Wu Y."/>
            <person name="Zhang Z."/>
            <person name="Ro D.K."/>
            <person name="Shang Y."/>
            <person name="Huang S."/>
            <person name="Yan J."/>
        </authorList>
    </citation>
    <scope>NUCLEOTIDE SEQUENCE [LARGE SCALE GENOMIC DNA]</scope>
    <source>
        <strain evidence="2">Ta-2019</strain>
    </source>
</reference>
<proteinExistence type="predicted"/>
<protein>
    <submittedName>
        <fullName evidence="2">Uncharacterized protein</fullName>
    </submittedName>
</protein>
<evidence type="ECO:0000256" key="1">
    <source>
        <dbReference type="SAM" id="MobiDB-lite"/>
    </source>
</evidence>
<dbReference type="AlphaFoldDB" id="A0AA38GCD0"/>
<comment type="caution">
    <text evidence="2">The sequence shown here is derived from an EMBL/GenBank/DDBJ whole genome shotgun (WGS) entry which is preliminary data.</text>
</comment>
<name>A0AA38GCD0_TAXCH</name>
<evidence type="ECO:0000313" key="3">
    <source>
        <dbReference type="Proteomes" id="UP000824469"/>
    </source>
</evidence>
<accession>A0AA38GCD0</accession>
<organism evidence="2 3">
    <name type="scientific">Taxus chinensis</name>
    <name type="common">Chinese yew</name>
    <name type="synonym">Taxus wallichiana var. chinensis</name>
    <dbReference type="NCBI Taxonomy" id="29808"/>
    <lineage>
        <taxon>Eukaryota</taxon>
        <taxon>Viridiplantae</taxon>
        <taxon>Streptophyta</taxon>
        <taxon>Embryophyta</taxon>
        <taxon>Tracheophyta</taxon>
        <taxon>Spermatophyta</taxon>
        <taxon>Pinopsida</taxon>
        <taxon>Pinidae</taxon>
        <taxon>Conifers II</taxon>
        <taxon>Cupressales</taxon>
        <taxon>Taxaceae</taxon>
        <taxon>Taxus</taxon>
    </lineage>
</organism>